<keyword evidence="5" id="KW-1185">Reference proteome</keyword>
<keyword evidence="1" id="KW-0479">Metal-binding</keyword>
<evidence type="ECO:0000259" key="3">
    <source>
        <dbReference type="PROSITE" id="PS50157"/>
    </source>
</evidence>
<evidence type="ECO:0000313" key="4">
    <source>
        <dbReference type="EMBL" id="KAK4498825.1"/>
    </source>
</evidence>
<dbReference type="Proteomes" id="UP001305779">
    <property type="component" value="Unassembled WGS sequence"/>
</dbReference>
<sequence>MSWESSPTHNGGLDHDQSGPSLSGFDIFALATTPQFMFQQPSGLPTPPSSADSSLYEPFYDQGYVDPLPLGQAFPTTDFILFPEGPQGYATTYTSPPQPHVALEPSVIVPESPAATRAAKHLTYVDKATSTAHDQPAERPNKRIKITRTPPVTEKRKKPRHHCKLGKCSRSFGRNSDLVRHQQDWHGLSDKVFVCEADACLHRTRRNDKMKEHCQKMHGHLKGTEKFSVASGRKEAAEGSQSEGDK</sequence>
<evidence type="ECO:0000256" key="1">
    <source>
        <dbReference type="PROSITE-ProRule" id="PRU00042"/>
    </source>
</evidence>
<keyword evidence="1" id="KW-0862">Zinc</keyword>
<feature type="region of interest" description="Disordered" evidence="2">
    <location>
        <begin position="218"/>
        <end position="246"/>
    </location>
</feature>
<protein>
    <recommendedName>
        <fullName evidence="3">C2H2-type domain-containing protein</fullName>
    </recommendedName>
</protein>
<feature type="compositionally biased region" description="Basic and acidic residues" evidence="2">
    <location>
        <begin position="232"/>
        <end position="246"/>
    </location>
</feature>
<keyword evidence="1" id="KW-0863">Zinc-finger</keyword>
<dbReference type="PROSITE" id="PS00028">
    <property type="entry name" value="ZINC_FINGER_C2H2_1"/>
    <property type="match status" value="1"/>
</dbReference>
<dbReference type="EMBL" id="JAXOVC010000007">
    <property type="protein sequence ID" value="KAK4498825.1"/>
    <property type="molecule type" value="Genomic_DNA"/>
</dbReference>
<name>A0ABR0ECF3_ZASCE</name>
<evidence type="ECO:0000256" key="2">
    <source>
        <dbReference type="SAM" id="MobiDB-lite"/>
    </source>
</evidence>
<organism evidence="4 5">
    <name type="scientific">Zasmidium cellare</name>
    <name type="common">Wine cellar mold</name>
    <name type="synonym">Racodium cellare</name>
    <dbReference type="NCBI Taxonomy" id="395010"/>
    <lineage>
        <taxon>Eukaryota</taxon>
        <taxon>Fungi</taxon>
        <taxon>Dikarya</taxon>
        <taxon>Ascomycota</taxon>
        <taxon>Pezizomycotina</taxon>
        <taxon>Dothideomycetes</taxon>
        <taxon>Dothideomycetidae</taxon>
        <taxon>Mycosphaerellales</taxon>
        <taxon>Mycosphaerellaceae</taxon>
        <taxon>Zasmidium</taxon>
    </lineage>
</organism>
<dbReference type="Gene3D" id="3.30.160.60">
    <property type="entry name" value="Classic Zinc Finger"/>
    <property type="match status" value="1"/>
</dbReference>
<feature type="domain" description="C2H2-type" evidence="3">
    <location>
        <begin position="161"/>
        <end position="186"/>
    </location>
</feature>
<evidence type="ECO:0000313" key="5">
    <source>
        <dbReference type="Proteomes" id="UP001305779"/>
    </source>
</evidence>
<dbReference type="PROSITE" id="PS50157">
    <property type="entry name" value="ZINC_FINGER_C2H2_2"/>
    <property type="match status" value="1"/>
</dbReference>
<reference evidence="4 5" key="1">
    <citation type="journal article" date="2023" name="G3 (Bethesda)">
        <title>A chromosome-level genome assembly of Zasmidium syzygii isolated from banana leaves.</title>
        <authorList>
            <person name="van Westerhoven A.C."/>
            <person name="Mehrabi R."/>
            <person name="Talebi R."/>
            <person name="Steentjes M.B.F."/>
            <person name="Corcolon B."/>
            <person name="Chong P.A."/>
            <person name="Kema G.H.J."/>
            <person name="Seidl M.F."/>
        </authorList>
    </citation>
    <scope>NUCLEOTIDE SEQUENCE [LARGE SCALE GENOMIC DNA]</scope>
    <source>
        <strain evidence="4 5">P124</strain>
    </source>
</reference>
<dbReference type="InterPro" id="IPR013087">
    <property type="entry name" value="Znf_C2H2_type"/>
</dbReference>
<proteinExistence type="predicted"/>
<gene>
    <name evidence="4" type="ORF">PRZ48_009335</name>
</gene>
<comment type="caution">
    <text evidence="4">The sequence shown here is derived from an EMBL/GenBank/DDBJ whole genome shotgun (WGS) entry which is preliminary data.</text>
</comment>
<accession>A0ABR0ECF3</accession>
<feature type="region of interest" description="Disordered" evidence="2">
    <location>
        <begin position="1"/>
        <end position="20"/>
    </location>
</feature>